<dbReference type="AlphaFoldDB" id="A0A2J6WJ69"/>
<dbReference type="RefSeq" id="WP_424605075.1">
    <property type="nucleotide sequence ID" value="NZ_JBNAVA010000002.1"/>
</dbReference>
<reference evidence="1 2" key="1">
    <citation type="submission" date="2018-01" db="EMBL/GenBank/DDBJ databases">
        <title>Metagenomic assembled genomes from two thermal pools in the Uzon Caldera, Kamchatka, Russia.</title>
        <authorList>
            <person name="Wilkins L."/>
            <person name="Ettinger C."/>
        </authorList>
    </citation>
    <scope>NUCLEOTIDE SEQUENCE [LARGE SCALE GENOMIC DNA]</scope>
    <source>
        <strain evidence="1">ZAV-05</strain>
    </source>
</reference>
<accession>A0A2J6WJ69</accession>
<gene>
    <name evidence="1" type="ORF">C0187_05560</name>
</gene>
<dbReference type="Proteomes" id="UP000242881">
    <property type="component" value="Unassembled WGS sequence"/>
</dbReference>
<evidence type="ECO:0000313" key="2">
    <source>
        <dbReference type="Proteomes" id="UP000242881"/>
    </source>
</evidence>
<name>A0A2J6WJ69_9BACT</name>
<sequence>MKRSSLQNWKNWFIWIESLKSFTGRLPEIFPIYLEKYVPQFGYKKEEDFLEDSVASKTNKSLSFIDP</sequence>
<comment type="caution">
    <text evidence="1">The sequence shown here is derived from an EMBL/GenBank/DDBJ whole genome shotgun (WGS) entry which is preliminary data.</text>
</comment>
<evidence type="ECO:0000313" key="1">
    <source>
        <dbReference type="EMBL" id="PMP70438.1"/>
    </source>
</evidence>
<dbReference type="EMBL" id="PNIN01000053">
    <property type="protein sequence ID" value="PMP70438.1"/>
    <property type="molecule type" value="Genomic_DNA"/>
</dbReference>
<organism evidence="1 2">
    <name type="scientific">Calditerrivibrio nitroreducens</name>
    <dbReference type="NCBI Taxonomy" id="477976"/>
    <lineage>
        <taxon>Bacteria</taxon>
        <taxon>Pseudomonadati</taxon>
        <taxon>Deferribacterota</taxon>
        <taxon>Deferribacteres</taxon>
        <taxon>Deferribacterales</taxon>
        <taxon>Calditerrivibrionaceae</taxon>
    </lineage>
</organism>
<protein>
    <submittedName>
        <fullName evidence="1">Uncharacterized protein</fullName>
    </submittedName>
</protein>
<proteinExistence type="predicted"/>